<dbReference type="Pfam" id="PF13174">
    <property type="entry name" value="TPR_6"/>
    <property type="match status" value="2"/>
</dbReference>
<dbReference type="Gene3D" id="2.60.40.3500">
    <property type="match status" value="1"/>
</dbReference>
<evidence type="ECO:0000256" key="5">
    <source>
        <dbReference type="SAM" id="SignalP"/>
    </source>
</evidence>
<protein>
    <recommendedName>
        <fullName evidence="2">N-acetylmuramoyl-L-alanine amidase</fullName>
        <ecNumber evidence="2">3.5.1.28</ecNumber>
    </recommendedName>
</protein>
<dbReference type="SUPFAM" id="SSF48452">
    <property type="entry name" value="TPR-like"/>
    <property type="match status" value="1"/>
</dbReference>
<evidence type="ECO:0000256" key="3">
    <source>
        <dbReference type="ARBA" id="ARBA00022801"/>
    </source>
</evidence>
<evidence type="ECO:0000256" key="2">
    <source>
        <dbReference type="ARBA" id="ARBA00011901"/>
    </source>
</evidence>
<dbReference type="GO" id="GO:0008745">
    <property type="term" value="F:N-acetylmuramoyl-L-alanine amidase activity"/>
    <property type="evidence" value="ECO:0007669"/>
    <property type="project" value="UniProtKB-EC"/>
</dbReference>
<dbReference type="CDD" id="cd02696">
    <property type="entry name" value="MurNAc-LAA"/>
    <property type="match status" value="1"/>
</dbReference>
<sequence length="615" mass="68647">MELQAKKYLPLCLSALLALAMLLACPDLGAASTAQAHFNKGHAAFHALIKDSKRVKFRANWENVERHFSNCLRADPDGAYAPKALYYIGRVHEELGVQSGRKSDFRKAIDYFGRVVARYPRHGWADDCLFRRAEIQARRLGETEAARLDLARILVEYPRADMYSRADAALRKLGGYDAAVAKVSGKAVRQSLDEVAKRVAESPKPAPQETVADETGERRVVPRDPSGLAHLDMVRYRSSDEYTRVVLELDSRVTYRYQVLEPNHEVGRPHRLYVDLINSRLGHDVTASTSVSDGILRSIRTGQYNKDTTRVVLDFLSMQEYKIFPLDNPFRIVIDVYSPDQEVAQAQAEARAARAAQKAGHAEAQSKQITYRAPGGGKQSVGDLLEQLGLTVKTIMIDPGHGGKDPGAVANGLREKDINLRFSTILGKKLAEKGFAVHYTRTTDVFLPLEQRTAMANVKKADLFLSIHCNANHSTRVSGLETYSLNLAKTNDAVRIAARENAVDPRAISDLQFILTDLMVNSKIKESRDLATDVQNNTLAHVRRKWQIQNNGVREAPFYVLMGAKMPSILIELGYITNPTEAKRLKTDAYLEYLARGIVDGVLAYKGKIERYAER</sequence>
<dbReference type="Gene3D" id="3.40.630.40">
    <property type="entry name" value="Zn-dependent exopeptidases"/>
    <property type="match status" value="1"/>
</dbReference>
<name>A0A7K1KN80_9BACT</name>
<dbReference type="InterPro" id="IPR050695">
    <property type="entry name" value="N-acetylmuramoyl_amidase_3"/>
</dbReference>
<dbReference type="AlphaFoldDB" id="A0A7K1KN80"/>
<evidence type="ECO:0000256" key="4">
    <source>
        <dbReference type="SAM" id="MobiDB-lite"/>
    </source>
</evidence>
<dbReference type="FunFam" id="3.40.630.40:FF:000005">
    <property type="entry name" value="N-acetylmuramoyl-L-alanine amidase (AmiA)"/>
    <property type="match status" value="1"/>
</dbReference>
<dbReference type="Pfam" id="PF11741">
    <property type="entry name" value="AMIN"/>
    <property type="match status" value="1"/>
</dbReference>
<gene>
    <name evidence="7" type="ORF">GKC30_07740</name>
</gene>
<reference evidence="7 8" key="1">
    <citation type="submission" date="2019-11" db="EMBL/GenBank/DDBJ databases">
        <title>Pseudodesulfovibrio alkaliphilus, sp. nov., an alkaliphilic sulfate-reducing bacteria from mud volcano of Taman peninsula, Russia.</title>
        <authorList>
            <person name="Frolova A."/>
            <person name="Merkel A.Y."/>
            <person name="Slobodkin A.I."/>
        </authorList>
    </citation>
    <scope>NUCLEOTIDE SEQUENCE [LARGE SCALE GENOMIC DNA]</scope>
    <source>
        <strain evidence="7 8">F-1</strain>
    </source>
</reference>
<dbReference type="PANTHER" id="PTHR30404">
    <property type="entry name" value="N-ACETYLMURAMOYL-L-ALANINE AMIDASE"/>
    <property type="match status" value="1"/>
</dbReference>
<dbReference type="EMBL" id="WODC01000004">
    <property type="protein sequence ID" value="MUM77519.1"/>
    <property type="molecule type" value="Genomic_DNA"/>
</dbReference>
<proteinExistence type="predicted"/>
<dbReference type="EC" id="3.5.1.28" evidence="2"/>
<feature type="signal peptide" evidence="5">
    <location>
        <begin position="1"/>
        <end position="30"/>
    </location>
</feature>
<evidence type="ECO:0000256" key="1">
    <source>
        <dbReference type="ARBA" id="ARBA00001561"/>
    </source>
</evidence>
<keyword evidence="3" id="KW-0378">Hydrolase</keyword>
<comment type="caution">
    <text evidence="7">The sequence shown here is derived from an EMBL/GenBank/DDBJ whole genome shotgun (WGS) entry which is preliminary data.</text>
</comment>
<dbReference type="GO" id="GO:0030288">
    <property type="term" value="C:outer membrane-bounded periplasmic space"/>
    <property type="evidence" value="ECO:0007669"/>
    <property type="project" value="TreeGrafter"/>
</dbReference>
<feature type="chain" id="PRO_5029714184" description="N-acetylmuramoyl-L-alanine amidase" evidence="5">
    <location>
        <begin position="31"/>
        <end position="615"/>
    </location>
</feature>
<dbReference type="GO" id="GO:0009253">
    <property type="term" value="P:peptidoglycan catabolic process"/>
    <property type="evidence" value="ECO:0007669"/>
    <property type="project" value="InterPro"/>
</dbReference>
<evidence type="ECO:0000313" key="7">
    <source>
        <dbReference type="EMBL" id="MUM77519.1"/>
    </source>
</evidence>
<dbReference type="InterPro" id="IPR002508">
    <property type="entry name" value="MurNAc-LAA_cat"/>
</dbReference>
<dbReference type="PANTHER" id="PTHR30404:SF0">
    <property type="entry name" value="N-ACETYLMURAMOYL-L-ALANINE AMIDASE AMIC"/>
    <property type="match status" value="1"/>
</dbReference>
<dbReference type="Proteomes" id="UP000461162">
    <property type="component" value="Unassembled WGS sequence"/>
</dbReference>
<comment type="catalytic activity">
    <reaction evidence="1">
        <text>Hydrolyzes the link between N-acetylmuramoyl residues and L-amino acid residues in certain cell-wall glycopeptides.</text>
        <dbReference type="EC" id="3.5.1.28"/>
    </reaction>
</comment>
<organism evidence="7 8">
    <name type="scientific">Pseudodesulfovibrio alkaliphilus</name>
    <dbReference type="NCBI Taxonomy" id="2661613"/>
    <lineage>
        <taxon>Bacteria</taxon>
        <taxon>Pseudomonadati</taxon>
        <taxon>Thermodesulfobacteriota</taxon>
        <taxon>Desulfovibrionia</taxon>
        <taxon>Desulfovibrionales</taxon>
        <taxon>Desulfovibrionaceae</taxon>
    </lineage>
</organism>
<accession>A0A7K1KN80</accession>
<dbReference type="Gene3D" id="1.25.40.10">
    <property type="entry name" value="Tetratricopeptide repeat domain"/>
    <property type="match status" value="1"/>
</dbReference>
<dbReference type="InterPro" id="IPR021731">
    <property type="entry name" value="AMIN_dom"/>
</dbReference>
<dbReference type="SUPFAM" id="SSF53187">
    <property type="entry name" value="Zn-dependent exopeptidases"/>
    <property type="match status" value="1"/>
</dbReference>
<dbReference type="PROSITE" id="PS51257">
    <property type="entry name" value="PROKAR_LIPOPROTEIN"/>
    <property type="match status" value="1"/>
</dbReference>
<dbReference type="Pfam" id="PF01520">
    <property type="entry name" value="Amidase_3"/>
    <property type="match status" value="1"/>
</dbReference>
<keyword evidence="5" id="KW-0732">Signal</keyword>
<dbReference type="InterPro" id="IPR019734">
    <property type="entry name" value="TPR_rpt"/>
</dbReference>
<keyword evidence="8" id="KW-1185">Reference proteome</keyword>
<feature type="region of interest" description="Disordered" evidence="4">
    <location>
        <begin position="198"/>
        <end position="220"/>
    </location>
</feature>
<feature type="domain" description="MurNAc-LAA" evidence="6">
    <location>
        <begin position="453"/>
        <end position="603"/>
    </location>
</feature>
<evidence type="ECO:0000259" key="6">
    <source>
        <dbReference type="SMART" id="SM00646"/>
    </source>
</evidence>
<dbReference type="SMART" id="SM00646">
    <property type="entry name" value="Ami_3"/>
    <property type="match status" value="1"/>
</dbReference>
<dbReference type="InterPro" id="IPR011990">
    <property type="entry name" value="TPR-like_helical_dom_sf"/>
</dbReference>
<evidence type="ECO:0000313" key="8">
    <source>
        <dbReference type="Proteomes" id="UP000461162"/>
    </source>
</evidence>